<reference evidence="4" key="3">
    <citation type="submission" date="2016-03" db="UniProtKB">
        <authorList>
            <consortium name="EnsemblProtists"/>
        </authorList>
    </citation>
    <scope>IDENTIFICATION</scope>
</reference>
<gene>
    <name evidence="3" type="ORF">GUITHDRAFT_104427</name>
</gene>
<evidence type="ECO:0000313" key="5">
    <source>
        <dbReference type="Proteomes" id="UP000011087"/>
    </source>
</evidence>
<evidence type="ECO:0000313" key="4">
    <source>
        <dbReference type="EnsemblProtists" id="EKX50029"/>
    </source>
</evidence>
<dbReference type="KEGG" id="gtt:GUITHDRAFT_104427"/>
<keyword evidence="5" id="KW-1185">Reference proteome</keyword>
<dbReference type="Pfam" id="PF08447">
    <property type="entry name" value="PAS_3"/>
    <property type="match status" value="1"/>
</dbReference>
<feature type="compositionally biased region" description="Basic residues" evidence="1">
    <location>
        <begin position="35"/>
        <end position="51"/>
    </location>
</feature>
<dbReference type="HOGENOM" id="CLU_518240_0_0_1"/>
<dbReference type="Proteomes" id="UP000011087">
    <property type="component" value="Unassembled WGS sequence"/>
</dbReference>
<protein>
    <recommendedName>
        <fullName evidence="2">PAS domain-containing protein</fullName>
    </recommendedName>
</protein>
<dbReference type="PaxDb" id="55529-EKX50029"/>
<dbReference type="GeneID" id="17306757"/>
<feature type="domain" description="PAS" evidence="2">
    <location>
        <begin position="132"/>
        <end position="202"/>
    </location>
</feature>
<dbReference type="InterPro" id="IPR000014">
    <property type="entry name" value="PAS"/>
</dbReference>
<dbReference type="OrthoDB" id="10665235at2759"/>
<accession>L1JP09</accession>
<organism evidence="3">
    <name type="scientific">Guillardia theta (strain CCMP2712)</name>
    <name type="common">Cryptophyte</name>
    <dbReference type="NCBI Taxonomy" id="905079"/>
    <lineage>
        <taxon>Eukaryota</taxon>
        <taxon>Cryptophyceae</taxon>
        <taxon>Pyrenomonadales</taxon>
        <taxon>Geminigeraceae</taxon>
        <taxon>Guillardia</taxon>
    </lineage>
</organism>
<name>L1JP09_GUITC</name>
<dbReference type="AlphaFoldDB" id="L1JP09"/>
<evidence type="ECO:0000259" key="2">
    <source>
        <dbReference type="PROSITE" id="PS50112"/>
    </source>
</evidence>
<dbReference type="Gene3D" id="3.30.450.20">
    <property type="entry name" value="PAS domain"/>
    <property type="match status" value="1"/>
</dbReference>
<dbReference type="InterPro" id="IPR035965">
    <property type="entry name" value="PAS-like_dom_sf"/>
</dbReference>
<dbReference type="InterPro" id="IPR013655">
    <property type="entry name" value="PAS_fold_3"/>
</dbReference>
<evidence type="ECO:0000313" key="3">
    <source>
        <dbReference type="EMBL" id="EKX50029.1"/>
    </source>
</evidence>
<evidence type="ECO:0000256" key="1">
    <source>
        <dbReference type="SAM" id="MobiDB-lite"/>
    </source>
</evidence>
<dbReference type="PROSITE" id="PS50112">
    <property type="entry name" value="PAS"/>
    <property type="match status" value="1"/>
</dbReference>
<dbReference type="SUPFAM" id="SSF55785">
    <property type="entry name" value="PYP-like sensor domain (PAS domain)"/>
    <property type="match status" value="1"/>
</dbReference>
<proteinExistence type="predicted"/>
<reference evidence="5" key="2">
    <citation type="submission" date="2012-11" db="EMBL/GenBank/DDBJ databases">
        <authorList>
            <person name="Kuo A."/>
            <person name="Curtis B.A."/>
            <person name="Tanifuji G."/>
            <person name="Burki F."/>
            <person name="Gruber A."/>
            <person name="Irimia M."/>
            <person name="Maruyama S."/>
            <person name="Arias M.C."/>
            <person name="Ball S.G."/>
            <person name="Gile G.H."/>
            <person name="Hirakawa Y."/>
            <person name="Hopkins J.F."/>
            <person name="Rensing S.A."/>
            <person name="Schmutz J."/>
            <person name="Symeonidi A."/>
            <person name="Elias M."/>
            <person name="Eveleigh R.J."/>
            <person name="Herman E.K."/>
            <person name="Klute M.J."/>
            <person name="Nakayama T."/>
            <person name="Obornik M."/>
            <person name="Reyes-Prieto A."/>
            <person name="Armbrust E.V."/>
            <person name="Aves S.J."/>
            <person name="Beiko R.G."/>
            <person name="Coutinho P."/>
            <person name="Dacks J.B."/>
            <person name="Durnford D.G."/>
            <person name="Fast N.M."/>
            <person name="Green B.R."/>
            <person name="Grisdale C."/>
            <person name="Hempe F."/>
            <person name="Henrissat B."/>
            <person name="Hoppner M.P."/>
            <person name="Ishida K.-I."/>
            <person name="Kim E."/>
            <person name="Koreny L."/>
            <person name="Kroth P.G."/>
            <person name="Liu Y."/>
            <person name="Malik S.-B."/>
            <person name="Maier U.G."/>
            <person name="McRose D."/>
            <person name="Mock T."/>
            <person name="Neilson J.A."/>
            <person name="Onodera N.T."/>
            <person name="Poole A.M."/>
            <person name="Pritham E.J."/>
            <person name="Richards T.A."/>
            <person name="Rocap G."/>
            <person name="Roy S.W."/>
            <person name="Sarai C."/>
            <person name="Schaack S."/>
            <person name="Shirato S."/>
            <person name="Slamovits C.H."/>
            <person name="Spencer D.F."/>
            <person name="Suzuki S."/>
            <person name="Worden A.Z."/>
            <person name="Zauner S."/>
            <person name="Barry K."/>
            <person name="Bell C."/>
            <person name="Bharti A.K."/>
            <person name="Crow J.A."/>
            <person name="Grimwood J."/>
            <person name="Kramer R."/>
            <person name="Lindquist E."/>
            <person name="Lucas S."/>
            <person name="Salamov A."/>
            <person name="McFadden G.I."/>
            <person name="Lane C.E."/>
            <person name="Keeling P.J."/>
            <person name="Gray M.W."/>
            <person name="Grigoriev I.V."/>
            <person name="Archibald J.M."/>
        </authorList>
    </citation>
    <scope>NUCLEOTIDE SEQUENCE</scope>
    <source>
        <strain evidence="5">CCMP2712</strain>
    </source>
</reference>
<feature type="region of interest" description="Disordered" evidence="1">
    <location>
        <begin position="1"/>
        <end position="54"/>
    </location>
</feature>
<sequence>MRFPSGMNIQDDDSISPDGGTGDDAFSAETEEDKKKRRQDRHRTLERRRRERTQELLNQIQAEIERQTGRRQPGASSFTLNKALAHVVTHVRRVRDQSDKKDSSQDPEAALDLSALGLGESKPVEDPAATEDMELLKAAVMACESPIAFVCMDGGIIETNFAFGDMLGYSTEELCGNTLYMHSVPEDMAHLMSAVCDLITHKSTQVERQIRLLHRQGHHVECKLDMFGNKAKDKVYILVYATEVNPSPQRQQILHVSLENGKVNNKSSGRQAITNAQIQSDLYQHGHFFPSGNAHQQQIAAHPVPPAQEAKPHVDTANPIPNVFHHGPAVGSEGWRSDRPQGLGGLNNHFPSPMLNHQTPMTQNYGQANLAIPGWNQQMQVHQQFGVARTSEQLPSNVAKPPTSSPVVDASRKKPLDIQTTNMLSSDPVGLRPNGGIAQVGGNHVNGAAWFGLAHTPHAPLTPHGLLNHQPHTPGSNSLHDDLLWLEGNDLDSNPLLEGGASVAASHSVDSFPTGLISAHRFLSSI</sequence>
<feature type="region of interest" description="Disordered" evidence="1">
    <location>
        <begin position="392"/>
        <end position="411"/>
    </location>
</feature>
<dbReference type="NCBIfam" id="TIGR00229">
    <property type="entry name" value="sensory_box"/>
    <property type="match status" value="1"/>
</dbReference>
<dbReference type="EnsemblProtists" id="EKX50029">
    <property type="protein sequence ID" value="EKX50029"/>
    <property type="gene ID" value="GUITHDRAFT_104427"/>
</dbReference>
<reference evidence="3 5" key="1">
    <citation type="journal article" date="2012" name="Nature">
        <title>Algal genomes reveal evolutionary mosaicism and the fate of nucleomorphs.</title>
        <authorList>
            <consortium name="DOE Joint Genome Institute"/>
            <person name="Curtis B.A."/>
            <person name="Tanifuji G."/>
            <person name="Burki F."/>
            <person name="Gruber A."/>
            <person name="Irimia M."/>
            <person name="Maruyama S."/>
            <person name="Arias M.C."/>
            <person name="Ball S.G."/>
            <person name="Gile G.H."/>
            <person name="Hirakawa Y."/>
            <person name="Hopkins J.F."/>
            <person name="Kuo A."/>
            <person name="Rensing S.A."/>
            <person name="Schmutz J."/>
            <person name="Symeonidi A."/>
            <person name="Elias M."/>
            <person name="Eveleigh R.J."/>
            <person name="Herman E.K."/>
            <person name="Klute M.J."/>
            <person name="Nakayama T."/>
            <person name="Obornik M."/>
            <person name="Reyes-Prieto A."/>
            <person name="Armbrust E.V."/>
            <person name="Aves S.J."/>
            <person name="Beiko R.G."/>
            <person name="Coutinho P."/>
            <person name="Dacks J.B."/>
            <person name="Durnford D.G."/>
            <person name="Fast N.M."/>
            <person name="Green B.R."/>
            <person name="Grisdale C.J."/>
            <person name="Hempel F."/>
            <person name="Henrissat B."/>
            <person name="Hoppner M.P."/>
            <person name="Ishida K."/>
            <person name="Kim E."/>
            <person name="Koreny L."/>
            <person name="Kroth P.G."/>
            <person name="Liu Y."/>
            <person name="Malik S.B."/>
            <person name="Maier U.G."/>
            <person name="McRose D."/>
            <person name="Mock T."/>
            <person name="Neilson J.A."/>
            <person name="Onodera N.T."/>
            <person name="Poole A.M."/>
            <person name="Pritham E.J."/>
            <person name="Richards T.A."/>
            <person name="Rocap G."/>
            <person name="Roy S.W."/>
            <person name="Sarai C."/>
            <person name="Schaack S."/>
            <person name="Shirato S."/>
            <person name="Slamovits C.H."/>
            <person name="Spencer D.F."/>
            <person name="Suzuki S."/>
            <person name="Worden A.Z."/>
            <person name="Zauner S."/>
            <person name="Barry K."/>
            <person name="Bell C."/>
            <person name="Bharti A.K."/>
            <person name="Crow J.A."/>
            <person name="Grimwood J."/>
            <person name="Kramer R."/>
            <person name="Lindquist E."/>
            <person name="Lucas S."/>
            <person name="Salamov A."/>
            <person name="McFadden G.I."/>
            <person name="Lane C.E."/>
            <person name="Keeling P.J."/>
            <person name="Gray M.W."/>
            <person name="Grigoriev I.V."/>
            <person name="Archibald J.M."/>
        </authorList>
    </citation>
    <scope>NUCLEOTIDE SEQUENCE</scope>
    <source>
        <strain evidence="3 5">CCMP2712</strain>
    </source>
</reference>
<dbReference type="EMBL" id="JH992980">
    <property type="protein sequence ID" value="EKX50029.1"/>
    <property type="molecule type" value="Genomic_DNA"/>
</dbReference>
<dbReference type="CDD" id="cd00130">
    <property type="entry name" value="PAS"/>
    <property type="match status" value="1"/>
</dbReference>
<dbReference type="RefSeq" id="XP_005837009.1">
    <property type="nucleotide sequence ID" value="XM_005836952.1"/>
</dbReference>